<name>A0A6J7UG46_9ZZZZ</name>
<feature type="transmembrane region" description="Helical" evidence="7">
    <location>
        <begin position="153"/>
        <end position="175"/>
    </location>
</feature>
<dbReference type="GO" id="GO:0022857">
    <property type="term" value="F:transmembrane transporter activity"/>
    <property type="evidence" value="ECO:0007669"/>
    <property type="project" value="InterPro"/>
</dbReference>
<evidence type="ECO:0000256" key="2">
    <source>
        <dbReference type="ARBA" id="ARBA00022448"/>
    </source>
</evidence>
<feature type="transmembrane region" description="Helical" evidence="7">
    <location>
        <begin position="379"/>
        <end position="403"/>
    </location>
</feature>
<dbReference type="GO" id="GO:0005886">
    <property type="term" value="C:plasma membrane"/>
    <property type="evidence" value="ECO:0007669"/>
    <property type="project" value="UniProtKB-SubCell"/>
</dbReference>
<dbReference type="AlphaFoldDB" id="A0A6J7UG46"/>
<keyword evidence="6 7" id="KW-0472">Membrane</keyword>
<feature type="transmembrane region" description="Helical" evidence="7">
    <location>
        <begin position="181"/>
        <end position="202"/>
    </location>
</feature>
<feature type="transmembrane region" description="Helical" evidence="7">
    <location>
        <begin position="64"/>
        <end position="82"/>
    </location>
</feature>
<sequence length="472" mass="50406">MGKDEQMNNAAVGAAPSSLIPRRAWYALMLTSFGQFFVIFDSTVLNVAFPTIERDFPNVARTTLAWALTSYSIGTASLLLLAGRIADLFGRKRVFLLGISLFAIGSMGAGLAPGVGILIFARCIQSIGGALMIPTSIALALPEFPAEKRSLAIGVWGSIAALAGGLGPPLGAAVIEFAGWRWIFFINVPAVAIVVLLGRKVLRESKGQSTGTRLDMVSVPLGTIGLASLTLGVLQGHKWGWSSPGIIACFISAVVFLTYVVLRSSRHAEPLIDLSLFQHRRFTSASIATFAFNLPVAGFWFSAPLFMQTVWHWSVLKSGCSIMPTPVVIFLTATISGRYSDRGWMKRIIGSGMLLSGLGLLGLFIFLDENAHYFTHYFPFAVLYGIGLGLAWSTLTGAALTGIDHEKFGVANGTNLTFRQMGGAMGVAMVIAVSGTAGVAGSAVAFHRVWLALSLWVAVTLAFFTFAYPKDH</sequence>
<feature type="transmembrane region" description="Helical" evidence="7">
    <location>
        <begin position="449"/>
        <end position="468"/>
    </location>
</feature>
<evidence type="ECO:0000256" key="3">
    <source>
        <dbReference type="ARBA" id="ARBA00022475"/>
    </source>
</evidence>
<evidence type="ECO:0000313" key="10">
    <source>
        <dbReference type="EMBL" id="CAB5063358.1"/>
    </source>
</evidence>
<dbReference type="PROSITE" id="PS50850">
    <property type="entry name" value="MFS"/>
    <property type="match status" value="1"/>
</dbReference>
<feature type="transmembrane region" description="Helical" evidence="7">
    <location>
        <begin position="214"/>
        <end position="235"/>
    </location>
</feature>
<feature type="transmembrane region" description="Helical" evidence="7">
    <location>
        <begin position="24"/>
        <end position="44"/>
    </location>
</feature>
<evidence type="ECO:0000256" key="4">
    <source>
        <dbReference type="ARBA" id="ARBA00022692"/>
    </source>
</evidence>
<evidence type="ECO:0000259" key="8">
    <source>
        <dbReference type="PROSITE" id="PS50850"/>
    </source>
</evidence>
<dbReference type="InterPro" id="IPR005829">
    <property type="entry name" value="Sugar_transporter_CS"/>
</dbReference>
<feature type="transmembrane region" description="Helical" evidence="7">
    <location>
        <begin position="315"/>
        <end position="336"/>
    </location>
</feature>
<dbReference type="InterPro" id="IPR036259">
    <property type="entry name" value="MFS_trans_sf"/>
</dbReference>
<feature type="transmembrane region" description="Helical" evidence="7">
    <location>
        <begin position="348"/>
        <end position="367"/>
    </location>
</feature>
<evidence type="ECO:0000256" key="6">
    <source>
        <dbReference type="ARBA" id="ARBA00023136"/>
    </source>
</evidence>
<dbReference type="EMBL" id="CAFBPN010000009">
    <property type="protein sequence ID" value="CAB5011929.1"/>
    <property type="molecule type" value="Genomic_DNA"/>
</dbReference>
<dbReference type="InterPro" id="IPR020846">
    <property type="entry name" value="MFS_dom"/>
</dbReference>
<dbReference type="Pfam" id="PF07690">
    <property type="entry name" value="MFS_1"/>
    <property type="match status" value="2"/>
</dbReference>
<evidence type="ECO:0000256" key="5">
    <source>
        <dbReference type="ARBA" id="ARBA00022989"/>
    </source>
</evidence>
<keyword evidence="4 7" id="KW-0812">Transmembrane</keyword>
<dbReference type="Gene3D" id="1.20.1720.10">
    <property type="entry name" value="Multidrug resistance protein D"/>
    <property type="match status" value="1"/>
</dbReference>
<gene>
    <name evidence="9" type="ORF">UFOPK4098_00342</name>
    <name evidence="10" type="ORF">UFOPK4347_00582</name>
</gene>
<dbReference type="NCBIfam" id="TIGR00711">
    <property type="entry name" value="efflux_EmrB"/>
    <property type="match status" value="1"/>
</dbReference>
<feature type="transmembrane region" description="Helical" evidence="7">
    <location>
        <begin position="424"/>
        <end position="443"/>
    </location>
</feature>
<evidence type="ECO:0000256" key="1">
    <source>
        <dbReference type="ARBA" id="ARBA00004651"/>
    </source>
</evidence>
<dbReference type="PANTHER" id="PTHR42718">
    <property type="entry name" value="MAJOR FACILITATOR SUPERFAMILY MULTIDRUG TRANSPORTER MFSC"/>
    <property type="match status" value="1"/>
</dbReference>
<dbReference type="PRINTS" id="PR01036">
    <property type="entry name" value="TCRTETB"/>
</dbReference>
<feature type="transmembrane region" description="Helical" evidence="7">
    <location>
        <begin position="94"/>
        <end position="113"/>
    </location>
</feature>
<comment type="subcellular location">
    <subcellularLocation>
        <location evidence="1">Cell membrane</location>
        <topology evidence="1">Multi-pass membrane protein</topology>
    </subcellularLocation>
</comment>
<feature type="domain" description="Major facilitator superfamily (MFS) profile" evidence="8">
    <location>
        <begin position="27"/>
        <end position="472"/>
    </location>
</feature>
<feature type="transmembrane region" description="Helical" evidence="7">
    <location>
        <begin position="282"/>
        <end position="303"/>
    </location>
</feature>
<keyword evidence="5 7" id="KW-1133">Transmembrane helix</keyword>
<dbReference type="InterPro" id="IPR011701">
    <property type="entry name" value="MFS"/>
</dbReference>
<reference evidence="10" key="1">
    <citation type="submission" date="2020-05" db="EMBL/GenBank/DDBJ databases">
        <authorList>
            <person name="Chiriac C."/>
            <person name="Salcher M."/>
            <person name="Ghai R."/>
            <person name="Kavagutti S V."/>
        </authorList>
    </citation>
    <scope>NUCLEOTIDE SEQUENCE</scope>
</reference>
<proteinExistence type="predicted"/>
<organism evidence="10">
    <name type="scientific">freshwater metagenome</name>
    <dbReference type="NCBI Taxonomy" id="449393"/>
    <lineage>
        <taxon>unclassified sequences</taxon>
        <taxon>metagenomes</taxon>
        <taxon>ecological metagenomes</taxon>
    </lineage>
</organism>
<keyword evidence="3" id="KW-1003">Cell membrane</keyword>
<feature type="transmembrane region" description="Helical" evidence="7">
    <location>
        <begin position="241"/>
        <end position="262"/>
    </location>
</feature>
<keyword evidence="2" id="KW-0813">Transport</keyword>
<evidence type="ECO:0000313" key="9">
    <source>
        <dbReference type="EMBL" id="CAB5011929.1"/>
    </source>
</evidence>
<dbReference type="PANTHER" id="PTHR42718:SF48">
    <property type="entry name" value="CONSERVED TWO-DOMAIN MEMBRANE PROTEIN-RELATED"/>
    <property type="match status" value="1"/>
</dbReference>
<dbReference type="PROSITE" id="PS00216">
    <property type="entry name" value="SUGAR_TRANSPORT_1"/>
    <property type="match status" value="1"/>
</dbReference>
<dbReference type="Gene3D" id="1.20.1250.20">
    <property type="entry name" value="MFS general substrate transporter like domains"/>
    <property type="match status" value="1"/>
</dbReference>
<feature type="transmembrane region" description="Helical" evidence="7">
    <location>
        <begin position="119"/>
        <end position="141"/>
    </location>
</feature>
<protein>
    <submittedName>
        <fullName evidence="10">Unannotated protein</fullName>
    </submittedName>
</protein>
<dbReference type="InterPro" id="IPR004638">
    <property type="entry name" value="EmrB-like"/>
</dbReference>
<dbReference type="EMBL" id="CAFBQU010000010">
    <property type="protein sequence ID" value="CAB5063358.1"/>
    <property type="molecule type" value="Genomic_DNA"/>
</dbReference>
<dbReference type="CDD" id="cd17321">
    <property type="entry name" value="MFS_MMR_MDR_like"/>
    <property type="match status" value="1"/>
</dbReference>
<evidence type="ECO:0000256" key="7">
    <source>
        <dbReference type="SAM" id="Phobius"/>
    </source>
</evidence>
<dbReference type="SUPFAM" id="SSF103473">
    <property type="entry name" value="MFS general substrate transporter"/>
    <property type="match status" value="2"/>
</dbReference>
<accession>A0A6J7UG46</accession>